<keyword evidence="3" id="KW-1185">Reference proteome</keyword>
<protein>
    <submittedName>
        <fullName evidence="2">DUF4129 domain-containing protein</fullName>
    </submittedName>
</protein>
<accession>A0A9X3WNU5</accession>
<dbReference type="RefSeq" id="WP_259865661.1">
    <property type="nucleotide sequence ID" value="NZ_JAMQJZ010000006.1"/>
</dbReference>
<keyword evidence="1" id="KW-1133">Transmembrane helix</keyword>
<name>A0A9X3WNU5_9BACI</name>
<dbReference type="AlphaFoldDB" id="A0A9X3WNU5"/>
<dbReference type="Proteomes" id="UP001145072">
    <property type="component" value="Unassembled WGS sequence"/>
</dbReference>
<feature type="transmembrane region" description="Helical" evidence="1">
    <location>
        <begin position="12"/>
        <end position="33"/>
    </location>
</feature>
<reference evidence="2" key="1">
    <citation type="submission" date="2022-06" db="EMBL/GenBank/DDBJ databases">
        <title>Aquibacillus sp. a new bacterium isolated from soil saline samples.</title>
        <authorList>
            <person name="Galisteo C."/>
            <person name="De La Haba R."/>
            <person name="Sanchez-Porro C."/>
            <person name="Ventosa A."/>
        </authorList>
    </citation>
    <scope>NUCLEOTIDE SEQUENCE</scope>
    <source>
        <strain evidence="2">JCM 12387</strain>
    </source>
</reference>
<evidence type="ECO:0000313" key="3">
    <source>
        <dbReference type="Proteomes" id="UP001145072"/>
    </source>
</evidence>
<organism evidence="2 3">
    <name type="scientific">Aquibacillus koreensis</name>
    <dbReference type="NCBI Taxonomy" id="279446"/>
    <lineage>
        <taxon>Bacteria</taxon>
        <taxon>Bacillati</taxon>
        <taxon>Bacillota</taxon>
        <taxon>Bacilli</taxon>
        <taxon>Bacillales</taxon>
        <taxon>Bacillaceae</taxon>
        <taxon>Aquibacillus</taxon>
    </lineage>
</organism>
<proteinExistence type="predicted"/>
<evidence type="ECO:0000256" key="1">
    <source>
        <dbReference type="SAM" id="Phobius"/>
    </source>
</evidence>
<keyword evidence="1" id="KW-0472">Membrane</keyword>
<feature type="transmembrane region" description="Helical" evidence="1">
    <location>
        <begin position="39"/>
        <end position="56"/>
    </location>
</feature>
<feature type="transmembrane region" description="Helical" evidence="1">
    <location>
        <begin position="265"/>
        <end position="287"/>
    </location>
</feature>
<dbReference type="EMBL" id="JAMQJZ010000006">
    <property type="protein sequence ID" value="MDC3420719.1"/>
    <property type="molecule type" value="Genomic_DNA"/>
</dbReference>
<evidence type="ECO:0000313" key="2">
    <source>
        <dbReference type="EMBL" id="MDC3420719.1"/>
    </source>
</evidence>
<feature type="transmembrane region" description="Helical" evidence="1">
    <location>
        <begin position="65"/>
        <end position="82"/>
    </location>
</feature>
<sequence length="438" mass="50643">MLIKVRNFFQKWLLGMIEYLILFPIVFLIGIYFVPTEILGVWLAMFSCLFLVGLCVRKLVKERSYVVYIFLSLILSTAPAIFISDSVIGSIFTFLFGGLVVLRGMMYATQSWVELSLTRLLWTAGFPIYFISYLFYLNIAPMTPYVDMITWLGIVMILITFFVSNEEHLKTATHAKTKDAMVSRVIKNTNRIYLAIMFIAIILLTNFQVVQTLFVSVVGGILQTIINITEMFPSNGVEDPQSRPRVEFMFSGGEDQSSFNVWMNWLTIIGGSVLVLALLVLSLMLIFKRTRIIVKRWFAYIQKVFARIFRRKKDDNVGGYIDESESLIDWKLWREKVTTRAKEVVSSFFSRGPQFHALSNKEKVRYIYRHLLAEKTKNGFEVKPSNTPHETLIELQREVDARLLEELDDAYGQARYSNKDGEHLEVDHLRSLVNTSKR</sequence>
<feature type="transmembrane region" description="Helical" evidence="1">
    <location>
        <begin position="145"/>
        <end position="163"/>
    </location>
</feature>
<feature type="transmembrane region" description="Helical" evidence="1">
    <location>
        <begin position="88"/>
        <end position="108"/>
    </location>
</feature>
<keyword evidence="1" id="KW-0812">Transmembrane</keyword>
<comment type="caution">
    <text evidence="2">The sequence shown here is derived from an EMBL/GenBank/DDBJ whole genome shotgun (WGS) entry which is preliminary data.</text>
</comment>
<gene>
    <name evidence="2" type="ORF">NC661_10100</name>
</gene>
<feature type="transmembrane region" description="Helical" evidence="1">
    <location>
        <begin position="120"/>
        <end position="139"/>
    </location>
</feature>
<feature type="transmembrane region" description="Helical" evidence="1">
    <location>
        <begin position="193"/>
        <end position="226"/>
    </location>
</feature>